<keyword evidence="6 10" id="KW-0547">Nucleotide-binding</keyword>
<feature type="site" description="Interaction with substrate tRNA" evidence="10">
    <location>
        <position position="104"/>
    </location>
</feature>
<name>A0A510K4S5_9FUSO</name>
<dbReference type="InterPro" id="IPR027417">
    <property type="entry name" value="P-loop_NTPase"/>
</dbReference>
<dbReference type="Pfam" id="PF01715">
    <property type="entry name" value="IPPT"/>
    <property type="match status" value="1"/>
</dbReference>
<evidence type="ECO:0000256" key="12">
    <source>
        <dbReference type="RuleBase" id="RU003784"/>
    </source>
</evidence>
<organism evidence="14 15">
    <name type="scientific">Leptotrichia trevisanii</name>
    <dbReference type="NCBI Taxonomy" id="109328"/>
    <lineage>
        <taxon>Bacteria</taxon>
        <taxon>Fusobacteriati</taxon>
        <taxon>Fusobacteriota</taxon>
        <taxon>Fusobacteriia</taxon>
        <taxon>Fusobacteriales</taxon>
        <taxon>Leptotrichiaceae</taxon>
        <taxon>Leptotrichia</taxon>
    </lineage>
</organism>
<dbReference type="SUPFAM" id="SSF52540">
    <property type="entry name" value="P-loop containing nucleoside triphosphate hydrolases"/>
    <property type="match status" value="2"/>
</dbReference>
<dbReference type="PANTHER" id="PTHR11088">
    <property type="entry name" value="TRNA DIMETHYLALLYLTRANSFERASE"/>
    <property type="match status" value="1"/>
</dbReference>
<dbReference type="OrthoDB" id="9776390at2"/>
<evidence type="ECO:0000256" key="13">
    <source>
        <dbReference type="RuleBase" id="RU003785"/>
    </source>
</evidence>
<keyword evidence="15" id="KW-1185">Reference proteome</keyword>
<dbReference type="GO" id="GO:0052381">
    <property type="term" value="F:tRNA dimethylallyltransferase activity"/>
    <property type="evidence" value="ECO:0007669"/>
    <property type="project" value="UniProtKB-UniRule"/>
</dbReference>
<dbReference type="EC" id="2.5.1.75" evidence="10"/>
<gene>
    <name evidence="10" type="primary">miaA</name>
    <name evidence="14" type="ORF">JMUB3870_0951</name>
</gene>
<dbReference type="Gene3D" id="1.10.20.140">
    <property type="match status" value="1"/>
</dbReference>
<comment type="cofactor">
    <cofactor evidence="1 10">
        <name>Mg(2+)</name>
        <dbReference type="ChEBI" id="CHEBI:18420"/>
    </cofactor>
</comment>
<evidence type="ECO:0000256" key="10">
    <source>
        <dbReference type="HAMAP-Rule" id="MF_00185"/>
    </source>
</evidence>
<evidence type="ECO:0000256" key="6">
    <source>
        <dbReference type="ARBA" id="ARBA00022741"/>
    </source>
</evidence>
<evidence type="ECO:0000256" key="2">
    <source>
        <dbReference type="ARBA" id="ARBA00003213"/>
    </source>
</evidence>
<keyword evidence="7 10" id="KW-0067">ATP-binding</keyword>
<comment type="subunit">
    <text evidence="10">Monomer.</text>
</comment>
<comment type="similarity">
    <text evidence="3 10 13">Belongs to the IPP transferase family.</text>
</comment>
<evidence type="ECO:0000256" key="1">
    <source>
        <dbReference type="ARBA" id="ARBA00001946"/>
    </source>
</evidence>
<evidence type="ECO:0000256" key="3">
    <source>
        <dbReference type="ARBA" id="ARBA00005842"/>
    </source>
</evidence>
<evidence type="ECO:0000256" key="8">
    <source>
        <dbReference type="ARBA" id="ARBA00022842"/>
    </source>
</evidence>
<keyword evidence="4 10" id="KW-0808">Transferase</keyword>
<feature type="binding site" evidence="10">
    <location>
        <begin position="12"/>
        <end position="19"/>
    </location>
    <ligand>
        <name>ATP</name>
        <dbReference type="ChEBI" id="CHEBI:30616"/>
    </ligand>
</feature>
<sequence>MQKKLKGIVIAGATGVGKTDLSIKLARRLNAVIISADASQVYKELDIGTAKVTHEEMQGIPHYMMDLVNPDEDYSVGDFEKAVNNILSKNCEKKEKNVIIAGGTGLYIKSITDGFAKLPSKDEEIRAELESKSIEKLQEILKSLDKKSYDEIDLSNKLRLIRAIEVCLLTGGKFSELRVQNVKNNNYEFLKIFLTRDRKELYERINKRVDIMISKGLVEEAKKVYNKYKESLFKISSIGYKELFSCFDEKMTLKEAIEEIKKESRRYAKRQMTWFKKEKKYITYNLSEMSENEVIEDILTRWEKF</sequence>
<dbReference type="Gene3D" id="3.40.50.300">
    <property type="entry name" value="P-loop containing nucleotide triphosphate hydrolases"/>
    <property type="match status" value="1"/>
</dbReference>
<feature type="site" description="Interaction with substrate tRNA" evidence="10">
    <location>
        <position position="126"/>
    </location>
</feature>
<comment type="catalytic activity">
    <reaction evidence="9 10 11">
        <text>adenosine(37) in tRNA + dimethylallyl diphosphate = N(6)-dimethylallyladenosine(37) in tRNA + diphosphate</text>
        <dbReference type="Rhea" id="RHEA:26482"/>
        <dbReference type="Rhea" id="RHEA-COMP:10162"/>
        <dbReference type="Rhea" id="RHEA-COMP:10375"/>
        <dbReference type="ChEBI" id="CHEBI:33019"/>
        <dbReference type="ChEBI" id="CHEBI:57623"/>
        <dbReference type="ChEBI" id="CHEBI:74411"/>
        <dbReference type="ChEBI" id="CHEBI:74415"/>
        <dbReference type="EC" id="2.5.1.75"/>
    </reaction>
</comment>
<dbReference type="InterPro" id="IPR018022">
    <property type="entry name" value="IPT"/>
</dbReference>
<dbReference type="HAMAP" id="MF_00185">
    <property type="entry name" value="IPP_trans"/>
    <property type="match status" value="1"/>
</dbReference>
<evidence type="ECO:0000313" key="14">
    <source>
        <dbReference type="EMBL" id="BBM44833.1"/>
    </source>
</evidence>
<comment type="function">
    <text evidence="2 10 12">Catalyzes the transfer of a dimethylallyl group onto the adenine at position 37 in tRNAs that read codons beginning with uridine, leading to the formation of N6-(dimethylallyl)adenosine (i(6)A).</text>
</comment>
<reference evidence="14 15" key="1">
    <citation type="submission" date="2019-07" db="EMBL/GenBank/DDBJ databases">
        <title>Complete Genome Sequence of Leptotrichia trevisanii Strain JMUB3870.</title>
        <authorList>
            <person name="Watanabe S."/>
            <person name="Cui L."/>
        </authorList>
    </citation>
    <scope>NUCLEOTIDE SEQUENCE [LARGE SCALE GENOMIC DNA]</scope>
    <source>
        <strain evidence="14 15">JMUB3870</strain>
    </source>
</reference>
<evidence type="ECO:0000256" key="7">
    <source>
        <dbReference type="ARBA" id="ARBA00022840"/>
    </source>
</evidence>
<feature type="binding site" evidence="10">
    <location>
        <begin position="14"/>
        <end position="19"/>
    </location>
    <ligand>
        <name>substrate</name>
    </ligand>
</feature>
<evidence type="ECO:0000313" key="15">
    <source>
        <dbReference type="Proteomes" id="UP000422644"/>
    </source>
</evidence>
<accession>A0A510K4S5</accession>
<comment type="caution">
    <text evidence="10">Lacks conserved residue(s) required for the propagation of feature annotation.</text>
</comment>
<protein>
    <recommendedName>
        <fullName evidence="10">tRNA dimethylallyltransferase</fullName>
        <ecNumber evidence="10">2.5.1.75</ecNumber>
    </recommendedName>
    <alternativeName>
        <fullName evidence="10">Dimethylallyl diphosphate:tRNA dimethylallyltransferase</fullName>
        <shortName evidence="10">DMAPP:tRNA dimethylallyltransferase</shortName>
        <shortName evidence="10">DMATase</shortName>
    </alternativeName>
    <alternativeName>
        <fullName evidence="10">Isopentenyl-diphosphate:tRNA isopentenyltransferase</fullName>
        <shortName evidence="10">IPP transferase</shortName>
        <shortName evidence="10">IPPT</shortName>
        <shortName evidence="10">IPTase</shortName>
    </alternativeName>
</protein>
<evidence type="ECO:0000256" key="4">
    <source>
        <dbReference type="ARBA" id="ARBA00022679"/>
    </source>
</evidence>
<dbReference type="RefSeq" id="WP_155282592.1">
    <property type="nucleotide sequence ID" value="NZ_AP019831.1"/>
</dbReference>
<dbReference type="AlphaFoldDB" id="A0A510K4S5"/>
<keyword evidence="5 10" id="KW-0819">tRNA processing</keyword>
<keyword evidence="8 10" id="KW-0460">Magnesium</keyword>
<dbReference type="NCBIfam" id="TIGR00174">
    <property type="entry name" value="miaA"/>
    <property type="match status" value="1"/>
</dbReference>
<dbReference type="EMBL" id="AP019831">
    <property type="protein sequence ID" value="BBM44833.1"/>
    <property type="molecule type" value="Genomic_DNA"/>
</dbReference>
<dbReference type="Proteomes" id="UP000422644">
    <property type="component" value="Chromosome"/>
</dbReference>
<proteinExistence type="inferred from homology"/>
<evidence type="ECO:0000256" key="9">
    <source>
        <dbReference type="ARBA" id="ARBA00049563"/>
    </source>
</evidence>
<evidence type="ECO:0000256" key="5">
    <source>
        <dbReference type="ARBA" id="ARBA00022694"/>
    </source>
</evidence>
<dbReference type="InterPro" id="IPR039657">
    <property type="entry name" value="Dimethylallyltransferase"/>
</dbReference>
<dbReference type="GO" id="GO:0006400">
    <property type="term" value="P:tRNA modification"/>
    <property type="evidence" value="ECO:0007669"/>
    <property type="project" value="TreeGrafter"/>
</dbReference>
<dbReference type="GO" id="GO:0005524">
    <property type="term" value="F:ATP binding"/>
    <property type="evidence" value="ECO:0007669"/>
    <property type="project" value="UniProtKB-UniRule"/>
</dbReference>
<evidence type="ECO:0000256" key="11">
    <source>
        <dbReference type="RuleBase" id="RU003783"/>
    </source>
</evidence>
<dbReference type="PANTHER" id="PTHR11088:SF60">
    <property type="entry name" value="TRNA DIMETHYLALLYLTRANSFERASE"/>
    <property type="match status" value="1"/>
</dbReference>